<feature type="transmembrane region" description="Helical" evidence="1">
    <location>
        <begin position="80"/>
        <end position="106"/>
    </location>
</feature>
<dbReference type="InterPro" id="IPR019428">
    <property type="entry name" value="7TM_GPCR_serpentine_rcpt_Str"/>
</dbReference>
<name>A0AAN4ZAT1_9BILA</name>
<feature type="transmembrane region" description="Helical" evidence="1">
    <location>
        <begin position="183"/>
        <end position="206"/>
    </location>
</feature>
<comment type="caution">
    <text evidence="2">The sequence shown here is derived from an EMBL/GenBank/DDBJ whole genome shotgun (WGS) entry which is preliminary data.</text>
</comment>
<feature type="transmembrane region" description="Helical" evidence="1">
    <location>
        <begin position="264"/>
        <end position="284"/>
    </location>
</feature>
<dbReference type="Pfam" id="PF10326">
    <property type="entry name" value="7TM_GPCR_Str"/>
    <property type="match status" value="1"/>
</dbReference>
<keyword evidence="1" id="KW-0472">Membrane</keyword>
<feature type="transmembrane region" description="Helical" evidence="1">
    <location>
        <begin position="20"/>
        <end position="43"/>
    </location>
</feature>
<organism evidence="2 3">
    <name type="scientific">Pristionchus mayeri</name>
    <dbReference type="NCBI Taxonomy" id="1317129"/>
    <lineage>
        <taxon>Eukaryota</taxon>
        <taxon>Metazoa</taxon>
        <taxon>Ecdysozoa</taxon>
        <taxon>Nematoda</taxon>
        <taxon>Chromadorea</taxon>
        <taxon>Rhabditida</taxon>
        <taxon>Rhabditina</taxon>
        <taxon>Diplogasteromorpha</taxon>
        <taxon>Diplogasteroidea</taxon>
        <taxon>Neodiplogasteridae</taxon>
        <taxon>Pristionchus</taxon>
    </lineage>
</organism>
<keyword evidence="1" id="KW-1133">Transmembrane helix</keyword>
<evidence type="ECO:0000313" key="2">
    <source>
        <dbReference type="EMBL" id="GMR37201.1"/>
    </source>
</evidence>
<dbReference type="PANTHER" id="PTHR22943:SF248">
    <property type="entry name" value="SEVEN TM RECEPTOR"/>
    <property type="match status" value="1"/>
</dbReference>
<dbReference type="AlphaFoldDB" id="A0AAN4ZAT1"/>
<reference evidence="3" key="1">
    <citation type="submission" date="2022-10" db="EMBL/GenBank/DDBJ databases">
        <title>Genome assembly of Pristionchus species.</title>
        <authorList>
            <person name="Yoshida K."/>
            <person name="Sommer R.J."/>
        </authorList>
    </citation>
    <scope>NUCLEOTIDE SEQUENCE [LARGE SCALE GENOMIC DNA]</scope>
    <source>
        <strain evidence="3">RS5460</strain>
    </source>
</reference>
<accession>A0AAN4ZAT1</accession>
<dbReference type="EMBL" id="BTRK01000002">
    <property type="protein sequence ID" value="GMR37201.1"/>
    <property type="molecule type" value="Genomic_DNA"/>
</dbReference>
<dbReference type="PANTHER" id="PTHR22943">
    <property type="entry name" value="7-TRANSMEMBRANE DOMAIN RECEPTOR C.ELEGANS"/>
    <property type="match status" value="1"/>
</dbReference>
<dbReference type="Proteomes" id="UP001328107">
    <property type="component" value="Unassembled WGS sequence"/>
</dbReference>
<evidence type="ECO:0000256" key="1">
    <source>
        <dbReference type="SAM" id="Phobius"/>
    </source>
</evidence>
<keyword evidence="1" id="KW-0812">Transmembrane</keyword>
<feature type="transmembrane region" description="Helical" evidence="1">
    <location>
        <begin position="236"/>
        <end position="258"/>
    </location>
</feature>
<evidence type="ECO:0008006" key="4">
    <source>
        <dbReference type="Google" id="ProtNLM"/>
    </source>
</evidence>
<keyword evidence="3" id="KW-1185">Reference proteome</keyword>
<protein>
    <recommendedName>
        <fullName evidence="4">G protein-coupled receptor</fullName>
    </recommendedName>
</protein>
<evidence type="ECO:0000313" key="3">
    <source>
        <dbReference type="Proteomes" id="UP001328107"/>
    </source>
</evidence>
<feature type="transmembrane region" description="Helical" evidence="1">
    <location>
        <begin position="118"/>
        <end position="140"/>
    </location>
</feature>
<sequence>MKEVLYSMRLICVLEGSSGFILNLILLCFLIPIYVSSLQGLYLCLAIALMNFTHIFYDGTLAVPLVGPAVQLINKYLRDLLYQAAFVVMSFMWTLTPSTAILQFIVLSRCEISEWKRLVIAFIPTLLCLTLVACTVSMTMPSPELEDIMERTMKELYGMEEEEFLQCYGISIKHAHLNNGKSLLLFTATFAAIPYSVSYSIIVTMMMRIRRLLSSHGITLSKTTLRLQRQFFVMQFLQSFLPLVILSVPLAIIVYGALAGAQLGFWSLPLTVFVWICPVVQASVQLRYVVQSRSITPKSSRVALSRNEGER</sequence>
<proteinExistence type="predicted"/>
<feature type="non-terminal residue" evidence="2">
    <location>
        <position position="311"/>
    </location>
</feature>
<gene>
    <name evidence="2" type="ORF">PMAYCL1PPCAC_07396</name>
</gene>